<dbReference type="Pfam" id="PF00789">
    <property type="entry name" value="UBX"/>
    <property type="match status" value="1"/>
</dbReference>
<dbReference type="InterPro" id="IPR001012">
    <property type="entry name" value="UBX_dom"/>
</dbReference>
<evidence type="ECO:0000313" key="4">
    <source>
        <dbReference type="Proteomes" id="UP001497383"/>
    </source>
</evidence>
<dbReference type="EMBL" id="OZ022409">
    <property type="protein sequence ID" value="CAK9439834.1"/>
    <property type="molecule type" value="Genomic_DNA"/>
</dbReference>
<feature type="compositionally biased region" description="Basic and acidic residues" evidence="1">
    <location>
        <begin position="151"/>
        <end position="190"/>
    </location>
</feature>
<proteinExistence type="predicted"/>
<feature type="region of interest" description="Disordered" evidence="1">
    <location>
        <begin position="151"/>
        <end position="196"/>
    </location>
</feature>
<dbReference type="InterPro" id="IPR029071">
    <property type="entry name" value="Ubiquitin-like_domsf"/>
</dbReference>
<sequence length="622" mass="71908">MAESIQQEALEQFKLVTGVNPGEEEEEQEDVKLKISRLLTIHDYDVNNAVSTYFDTGFESVENPAFTPTAEESSASTSALDTSGFLDAIPDEEMTHRSSSSSSARREMINLQNQMIMNSLIPRLPKAPQISMRWQLDVGIYSSLIHDREEKLKKEKKEQQEDDKDKDKDNDDDLNEKTRQVYNEKKEKKPQPKPRSASSMIHTLWFILMLIPKNFLSMLITSINFLFGFGWSDDDGSSFQKSGLSFNFDNFHPNYKFLNKISKPTVEKYSLAESEFNNVLKSCQTDYHWLFVILTNDSSEGANFVESLLHNETFQSLFSKSKGSSSYDTTKIFVGNVDRCPEAFEVAKTYKVKKLPYVMLVANVSPAHDIMPSMSIVYKSNLSRQFITGDELEITIPKIVKHLSRNCEKFNPQLVSARYDKQEMDFSRMIRQQQDDAYEESLVKDRVKKKQREDELKSQREAASLVNIKRWLLLDLFKSGFLDKSTKDGEEKRMRVAVKLPSGKRIVDQFNKNLTIVDFYVFIELKLFVEELVTEVGSETKLTEQVDSLMEELEIMEHVREKFTTVYEYFAEYDFKFDIVQPYPKKLIKADDSVVIGDAPDFKGANFLVEYKMEDDESEEEE</sequence>
<feature type="compositionally biased region" description="Low complexity" evidence="1">
    <location>
        <begin position="67"/>
        <end position="83"/>
    </location>
</feature>
<dbReference type="Gene3D" id="3.10.20.90">
    <property type="entry name" value="Phosphatidylinositol 3-kinase Catalytic Subunit, Chain A, domain 1"/>
    <property type="match status" value="1"/>
</dbReference>
<evidence type="ECO:0000313" key="3">
    <source>
        <dbReference type="EMBL" id="CAK9439834.1"/>
    </source>
</evidence>
<dbReference type="PANTHER" id="PTHR23322">
    <property type="entry name" value="FAS-ASSOCIATED PROTEIN"/>
    <property type="match status" value="1"/>
</dbReference>
<dbReference type="PANTHER" id="PTHR23322:SF1">
    <property type="entry name" value="FAS-ASSOCIATED FACTOR 2"/>
    <property type="match status" value="1"/>
</dbReference>
<dbReference type="GeneID" id="92209130"/>
<reference evidence="3 4" key="1">
    <citation type="submission" date="2024-03" db="EMBL/GenBank/DDBJ databases">
        <authorList>
            <person name="Brejova B."/>
        </authorList>
    </citation>
    <scope>NUCLEOTIDE SEQUENCE [LARGE SCALE GENOMIC DNA]</scope>
    <source>
        <strain evidence="3 4">CBS 14171</strain>
    </source>
</reference>
<dbReference type="Proteomes" id="UP001497383">
    <property type="component" value="Chromosome 5"/>
</dbReference>
<dbReference type="RefSeq" id="XP_066830872.1">
    <property type="nucleotide sequence ID" value="XM_066974099.1"/>
</dbReference>
<accession>A0ABP0ZR99</accession>
<gene>
    <name evidence="3" type="ORF">LODBEIA_P39340</name>
</gene>
<evidence type="ECO:0000259" key="2">
    <source>
        <dbReference type="PROSITE" id="PS50033"/>
    </source>
</evidence>
<dbReference type="PROSITE" id="PS50033">
    <property type="entry name" value="UBX"/>
    <property type="match status" value="1"/>
</dbReference>
<feature type="region of interest" description="Disordered" evidence="1">
    <location>
        <begin position="67"/>
        <end position="105"/>
    </location>
</feature>
<keyword evidence="4" id="KW-1185">Reference proteome</keyword>
<organism evidence="3 4">
    <name type="scientific">Lodderomyces beijingensis</name>
    <dbReference type="NCBI Taxonomy" id="1775926"/>
    <lineage>
        <taxon>Eukaryota</taxon>
        <taxon>Fungi</taxon>
        <taxon>Dikarya</taxon>
        <taxon>Ascomycota</taxon>
        <taxon>Saccharomycotina</taxon>
        <taxon>Pichiomycetes</taxon>
        <taxon>Debaryomycetaceae</taxon>
        <taxon>Candida/Lodderomyces clade</taxon>
        <taxon>Lodderomyces</taxon>
    </lineage>
</organism>
<protein>
    <recommendedName>
        <fullName evidence="2">UBX domain-containing protein</fullName>
    </recommendedName>
</protein>
<name>A0ABP0ZR99_9ASCO</name>
<feature type="domain" description="UBX" evidence="2">
    <location>
        <begin position="489"/>
        <end position="592"/>
    </location>
</feature>
<dbReference type="InterPro" id="IPR050730">
    <property type="entry name" value="UBX_domain-protein"/>
</dbReference>
<dbReference type="SUPFAM" id="SSF54236">
    <property type="entry name" value="Ubiquitin-like"/>
    <property type="match status" value="1"/>
</dbReference>
<evidence type="ECO:0000256" key="1">
    <source>
        <dbReference type="SAM" id="MobiDB-lite"/>
    </source>
</evidence>